<dbReference type="EMBL" id="CP027843">
    <property type="protein sequence ID" value="AVQ11437.1"/>
    <property type="molecule type" value="Genomic_DNA"/>
</dbReference>
<dbReference type="NCBIfam" id="NF047540">
    <property type="entry name" value="LIC_13241_dom"/>
    <property type="match status" value="1"/>
</dbReference>
<evidence type="ECO:0000313" key="2">
    <source>
        <dbReference type="Proteomes" id="UP000033961"/>
    </source>
</evidence>
<sequence length="138" mass="16231">MERGKRIGKMNEPNSLEKRIEQTETLISFLSKEFFLKSKSNVEEWPRTYEFTYLEKSYKAVFSVFGSFTLIPNDIKQAAGSSPIYYLSLYDDAYQRLVWTKPDGEIADDPKQIFEELKQYIQIFETSISTIDPREEQT</sequence>
<accession>A0A2P1QRS9</accession>
<evidence type="ECO:0000313" key="1">
    <source>
        <dbReference type="EMBL" id="AVQ11437.1"/>
    </source>
</evidence>
<dbReference type="AlphaFoldDB" id="A0A2P1QRS9"/>
<reference evidence="1 2" key="1">
    <citation type="journal article" date="2015" name="Genome Announc.">
        <title>Draft Genome Sequences of Leptospira santarosai Strains U160, U164, and U233, Isolated from Asymptomatic Cattle.</title>
        <authorList>
            <person name="Kremer F.S."/>
            <person name="Eslabao M.R."/>
            <person name="Provisor M."/>
            <person name="Woloski R.D."/>
            <person name="Ramires O.V."/>
            <person name="Moreno L.Z."/>
            <person name="Moreno A.M."/>
            <person name="Hamond C."/>
            <person name="Lilenbaum W."/>
            <person name="Dellagostin O.A."/>
        </authorList>
    </citation>
    <scope>NUCLEOTIDE SEQUENCE [LARGE SCALE GENOMIC DNA]</scope>
    <source>
        <strain evidence="1 2">U160</strain>
    </source>
</reference>
<dbReference type="Proteomes" id="UP000033961">
    <property type="component" value="Chromosome I"/>
</dbReference>
<name>A0A2P1QRS9_9LEPT</name>
<proteinExistence type="predicted"/>
<protein>
    <submittedName>
        <fullName evidence="1">Uncharacterized protein</fullName>
    </submittedName>
</protein>
<organism evidence="1 2">
    <name type="scientific">Leptospira santarosai</name>
    <dbReference type="NCBI Taxonomy" id="28183"/>
    <lineage>
        <taxon>Bacteria</taxon>
        <taxon>Pseudomonadati</taxon>
        <taxon>Spirochaetota</taxon>
        <taxon>Spirochaetia</taxon>
        <taxon>Leptospirales</taxon>
        <taxon>Leptospiraceae</taxon>
        <taxon>Leptospira</taxon>
    </lineage>
</organism>
<gene>
    <name evidence="1" type="ORF">XB16_1105</name>
</gene>